<dbReference type="Gene3D" id="3.30.70.270">
    <property type="match status" value="1"/>
</dbReference>
<dbReference type="InterPro" id="IPR033479">
    <property type="entry name" value="dCache_1"/>
</dbReference>
<dbReference type="FunFam" id="3.30.70.270:FF:000001">
    <property type="entry name" value="Diguanylate cyclase domain protein"/>
    <property type="match status" value="1"/>
</dbReference>
<evidence type="ECO:0000256" key="1">
    <source>
        <dbReference type="ARBA" id="ARBA00004651"/>
    </source>
</evidence>
<dbReference type="Pfam" id="PF00990">
    <property type="entry name" value="GGDEF"/>
    <property type="match status" value="1"/>
</dbReference>
<dbReference type="PROSITE" id="PS50887">
    <property type="entry name" value="GGDEF"/>
    <property type="match status" value="1"/>
</dbReference>
<dbReference type="Pfam" id="PF02743">
    <property type="entry name" value="dCache_1"/>
    <property type="match status" value="1"/>
</dbReference>
<dbReference type="InterPro" id="IPR050469">
    <property type="entry name" value="Diguanylate_Cyclase"/>
</dbReference>
<dbReference type="SMART" id="SM00267">
    <property type="entry name" value="GGDEF"/>
    <property type="match status" value="1"/>
</dbReference>
<evidence type="ECO:0000256" key="2">
    <source>
        <dbReference type="ARBA" id="ARBA00012528"/>
    </source>
</evidence>
<dbReference type="NCBIfam" id="TIGR00254">
    <property type="entry name" value="GGDEF"/>
    <property type="match status" value="1"/>
</dbReference>
<evidence type="ECO:0000256" key="4">
    <source>
        <dbReference type="ARBA" id="ARBA00022692"/>
    </source>
</evidence>
<evidence type="ECO:0000256" key="3">
    <source>
        <dbReference type="ARBA" id="ARBA00022475"/>
    </source>
</evidence>
<sequence>MLPAGGVAAPVPRSKPAVFPLRINLRGLVLALTVFSALAATANALYASYRLQREQLIANTLESNRVYAAKLAESAGYFLKAAQRQLTYSARQIAEHMDAPDLLAAEVLRVQEQSDNFNSVGVVGADGLILATTQNFRNFLGTRVDSPGSRAALAARQPMISKPYVSIAGNLLINLSHPVFSADGRYLGYLAGTLHLRKDSALEDLLGKHHYTDGSYLYVVDADGRLIYHTDPHRIGERVTGNAVIDAVVAGHAGAQRVINSKGVDMLAGYAPVPASGWGVVAQRPAVATLEPIHDLVWALVGYAAPLALVFLMAIWWCARQISLPLSQLATNVEHHDVAVAMQRVKSVKAWYFEAERLKRAVIWSFTSLQEKIGKLNLASITDPLTGLRNRRGTQDAVDHLQASTTPFAVVALDIDHFKRVNDTYGHTIGDQVIQGVAQLMRDCSRPSDILCRNGGEEFLILLPGVAPTEAAIVAERLRGRIAARDISQVGGITVSAGVAQWPAAGPDVAQAFHAADAALYAAKQQGRNRVVLHGTP</sequence>
<gene>
    <name evidence="10" type="ORF">LMG3458_02927</name>
</gene>
<dbReference type="CDD" id="cd18773">
    <property type="entry name" value="PDC1_HK_sensor"/>
    <property type="match status" value="1"/>
</dbReference>
<dbReference type="EC" id="2.7.7.65" evidence="2"/>
<dbReference type="InterPro" id="IPR043128">
    <property type="entry name" value="Rev_trsase/Diguanyl_cyclase"/>
</dbReference>
<dbReference type="Proteomes" id="UP000494111">
    <property type="component" value="Unassembled WGS sequence"/>
</dbReference>
<dbReference type="Gene3D" id="3.30.450.20">
    <property type="entry name" value="PAS domain"/>
    <property type="match status" value="2"/>
</dbReference>
<keyword evidence="6 8" id="KW-0472">Membrane</keyword>
<dbReference type="SUPFAM" id="SSF103190">
    <property type="entry name" value="Sensory domain-like"/>
    <property type="match status" value="2"/>
</dbReference>
<feature type="transmembrane region" description="Helical" evidence="8">
    <location>
        <begin position="23"/>
        <end position="46"/>
    </location>
</feature>
<reference evidence="10 11" key="1">
    <citation type="submission" date="2020-04" db="EMBL/GenBank/DDBJ databases">
        <authorList>
            <person name="De Canck E."/>
        </authorList>
    </citation>
    <scope>NUCLEOTIDE SEQUENCE [LARGE SCALE GENOMIC DNA]</scope>
    <source>
        <strain evidence="10 11">LMG 3458</strain>
    </source>
</reference>
<evidence type="ECO:0000256" key="8">
    <source>
        <dbReference type="SAM" id="Phobius"/>
    </source>
</evidence>
<dbReference type="InterPro" id="IPR029151">
    <property type="entry name" value="Sensor-like_sf"/>
</dbReference>
<proteinExistence type="predicted"/>
<dbReference type="AlphaFoldDB" id="A0A6S7A0E7"/>
<dbReference type="PANTHER" id="PTHR45138:SF9">
    <property type="entry name" value="DIGUANYLATE CYCLASE DGCM-RELATED"/>
    <property type="match status" value="1"/>
</dbReference>
<dbReference type="EMBL" id="CADIJO010000009">
    <property type="protein sequence ID" value="CAB3705994.1"/>
    <property type="molecule type" value="Genomic_DNA"/>
</dbReference>
<dbReference type="CDD" id="cd18774">
    <property type="entry name" value="PDC2_HK_sensor"/>
    <property type="match status" value="1"/>
</dbReference>
<protein>
    <recommendedName>
        <fullName evidence="2">diguanylate cyclase</fullName>
        <ecNumber evidence="2">2.7.7.65</ecNumber>
    </recommendedName>
</protein>
<evidence type="ECO:0000256" key="6">
    <source>
        <dbReference type="ARBA" id="ARBA00023136"/>
    </source>
</evidence>
<feature type="transmembrane region" description="Helical" evidence="8">
    <location>
        <begin position="296"/>
        <end position="317"/>
    </location>
</feature>
<dbReference type="GO" id="GO:0052621">
    <property type="term" value="F:diguanylate cyclase activity"/>
    <property type="evidence" value="ECO:0007669"/>
    <property type="project" value="UniProtKB-EC"/>
</dbReference>
<dbReference type="PANTHER" id="PTHR45138">
    <property type="entry name" value="REGULATORY COMPONENTS OF SENSORY TRANSDUCTION SYSTEM"/>
    <property type="match status" value="1"/>
</dbReference>
<keyword evidence="5 8" id="KW-1133">Transmembrane helix</keyword>
<evidence type="ECO:0000256" key="7">
    <source>
        <dbReference type="ARBA" id="ARBA00034247"/>
    </source>
</evidence>
<dbReference type="SUPFAM" id="SSF55073">
    <property type="entry name" value="Nucleotide cyclase"/>
    <property type="match status" value="1"/>
</dbReference>
<comment type="subcellular location">
    <subcellularLocation>
        <location evidence="1">Cell membrane</location>
        <topology evidence="1">Multi-pass membrane protein</topology>
    </subcellularLocation>
</comment>
<dbReference type="GO" id="GO:0005886">
    <property type="term" value="C:plasma membrane"/>
    <property type="evidence" value="ECO:0007669"/>
    <property type="project" value="UniProtKB-SubCell"/>
</dbReference>
<evidence type="ECO:0000256" key="5">
    <source>
        <dbReference type="ARBA" id="ARBA00022989"/>
    </source>
</evidence>
<keyword evidence="4 8" id="KW-0812">Transmembrane</keyword>
<name>A0A6S7A0E7_9BURK</name>
<keyword evidence="3" id="KW-1003">Cell membrane</keyword>
<dbReference type="GO" id="GO:0043709">
    <property type="term" value="P:cell adhesion involved in single-species biofilm formation"/>
    <property type="evidence" value="ECO:0007669"/>
    <property type="project" value="TreeGrafter"/>
</dbReference>
<organism evidence="10 11">
    <name type="scientific">Achromobacter deleyi</name>
    <dbReference type="NCBI Taxonomy" id="1353891"/>
    <lineage>
        <taxon>Bacteria</taxon>
        <taxon>Pseudomonadati</taxon>
        <taxon>Pseudomonadota</taxon>
        <taxon>Betaproteobacteria</taxon>
        <taxon>Burkholderiales</taxon>
        <taxon>Alcaligenaceae</taxon>
        <taxon>Achromobacter</taxon>
    </lineage>
</organism>
<dbReference type="InterPro" id="IPR029787">
    <property type="entry name" value="Nucleotide_cyclase"/>
</dbReference>
<dbReference type="GO" id="GO:1902201">
    <property type="term" value="P:negative regulation of bacterial-type flagellum-dependent cell motility"/>
    <property type="evidence" value="ECO:0007669"/>
    <property type="project" value="TreeGrafter"/>
</dbReference>
<accession>A0A6S7A0E7</accession>
<evidence type="ECO:0000259" key="9">
    <source>
        <dbReference type="PROSITE" id="PS50887"/>
    </source>
</evidence>
<evidence type="ECO:0000313" key="10">
    <source>
        <dbReference type="EMBL" id="CAB3705994.1"/>
    </source>
</evidence>
<feature type="domain" description="GGDEF" evidence="9">
    <location>
        <begin position="406"/>
        <end position="536"/>
    </location>
</feature>
<dbReference type="CDD" id="cd01949">
    <property type="entry name" value="GGDEF"/>
    <property type="match status" value="1"/>
</dbReference>
<dbReference type="InterPro" id="IPR000160">
    <property type="entry name" value="GGDEF_dom"/>
</dbReference>
<evidence type="ECO:0000313" key="11">
    <source>
        <dbReference type="Proteomes" id="UP000494111"/>
    </source>
</evidence>
<comment type="catalytic activity">
    <reaction evidence="7">
        <text>2 GTP = 3',3'-c-di-GMP + 2 diphosphate</text>
        <dbReference type="Rhea" id="RHEA:24898"/>
        <dbReference type="ChEBI" id="CHEBI:33019"/>
        <dbReference type="ChEBI" id="CHEBI:37565"/>
        <dbReference type="ChEBI" id="CHEBI:58805"/>
        <dbReference type="EC" id="2.7.7.65"/>
    </reaction>
</comment>